<accession>A0ABR3SDV3</accession>
<dbReference type="PANTHER" id="PTHR10443:SF12">
    <property type="entry name" value="DIPEPTIDASE"/>
    <property type="match status" value="1"/>
</dbReference>
<dbReference type="InterPro" id="IPR008257">
    <property type="entry name" value="Pept_M19"/>
</dbReference>
<comment type="catalytic activity">
    <reaction evidence="2">
        <text>an L-aminoacyl-L-amino acid + H2O = 2 an L-alpha-amino acid</text>
        <dbReference type="Rhea" id="RHEA:48940"/>
        <dbReference type="ChEBI" id="CHEBI:15377"/>
        <dbReference type="ChEBI" id="CHEBI:59869"/>
        <dbReference type="ChEBI" id="CHEBI:77460"/>
        <dbReference type="EC" id="3.4.13.19"/>
    </reaction>
</comment>
<dbReference type="Pfam" id="PF01244">
    <property type="entry name" value="Peptidase_M19"/>
    <property type="match status" value="1"/>
</dbReference>
<evidence type="ECO:0000256" key="1">
    <source>
        <dbReference type="ARBA" id="ARBA00022997"/>
    </source>
</evidence>
<dbReference type="InterPro" id="IPR032466">
    <property type="entry name" value="Metal_Hydrolase"/>
</dbReference>
<evidence type="ECO:0000313" key="4">
    <source>
        <dbReference type="EMBL" id="KAL1618259.1"/>
    </source>
</evidence>
<keyword evidence="2" id="KW-0482">Metalloprotease</keyword>
<keyword evidence="3" id="KW-0812">Transmembrane</keyword>
<dbReference type="Gene3D" id="3.20.20.140">
    <property type="entry name" value="Metal-dependent hydrolases"/>
    <property type="match status" value="1"/>
</dbReference>
<keyword evidence="2" id="KW-0645">Protease</keyword>
<keyword evidence="2" id="KW-0479">Metal-binding</keyword>
<feature type="transmembrane region" description="Helical" evidence="3">
    <location>
        <begin position="43"/>
        <end position="68"/>
    </location>
</feature>
<name>A0ABR3SDV3_9PEZI</name>
<evidence type="ECO:0000256" key="3">
    <source>
        <dbReference type="SAM" id="Phobius"/>
    </source>
</evidence>
<proteinExistence type="inferred from homology"/>
<keyword evidence="1 2" id="KW-0224">Dipeptidase</keyword>
<dbReference type="PROSITE" id="PS51365">
    <property type="entry name" value="RENAL_DIPEPTIDASE_2"/>
    <property type="match status" value="1"/>
</dbReference>
<dbReference type="EC" id="3.4.13.19" evidence="2"/>
<evidence type="ECO:0000256" key="2">
    <source>
        <dbReference type="RuleBase" id="RU341113"/>
    </source>
</evidence>
<dbReference type="EMBL" id="JAJVDC020000212">
    <property type="protein sequence ID" value="KAL1618259.1"/>
    <property type="molecule type" value="Genomic_DNA"/>
</dbReference>
<keyword evidence="5" id="KW-1185">Reference proteome</keyword>
<keyword evidence="2" id="KW-0378">Hydrolase</keyword>
<comment type="similarity">
    <text evidence="2">Belongs to the metallo-dependent hydrolases superfamily. Peptidase M19 family.</text>
</comment>
<comment type="cofactor">
    <cofactor evidence="2">
        <name>Zn(2+)</name>
        <dbReference type="ChEBI" id="CHEBI:29105"/>
    </cofactor>
</comment>
<organism evidence="4 5">
    <name type="scientific">Neofusicoccum ribis</name>
    <dbReference type="NCBI Taxonomy" id="45134"/>
    <lineage>
        <taxon>Eukaryota</taxon>
        <taxon>Fungi</taxon>
        <taxon>Dikarya</taxon>
        <taxon>Ascomycota</taxon>
        <taxon>Pezizomycotina</taxon>
        <taxon>Dothideomycetes</taxon>
        <taxon>Dothideomycetes incertae sedis</taxon>
        <taxon>Botryosphaeriales</taxon>
        <taxon>Botryosphaeriaceae</taxon>
        <taxon>Neofusicoccum</taxon>
    </lineage>
</organism>
<dbReference type="CDD" id="cd01301">
    <property type="entry name" value="rDP_like"/>
    <property type="match status" value="1"/>
</dbReference>
<keyword evidence="3" id="KW-1133">Transmembrane helix</keyword>
<keyword evidence="3" id="KW-0472">Membrane</keyword>
<dbReference type="PANTHER" id="PTHR10443">
    <property type="entry name" value="MICROSOMAL DIPEPTIDASE"/>
    <property type="match status" value="1"/>
</dbReference>
<gene>
    <name evidence="4" type="ORF">SLS56_010623</name>
</gene>
<dbReference type="Proteomes" id="UP001521116">
    <property type="component" value="Unassembled WGS sequence"/>
</dbReference>
<protein>
    <recommendedName>
        <fullName evidence="2">Dipeptidase</fullName>
        <ecNumber evidence="2">3.4.13.19</ecNumber>
    </recommendedName>
</protein>
<evidence type="ECO:0000313" key="5">
    <source>
        <dbReference type="Proteomes" id="UP001521116"/>
    </source>
</evidence>
<reference evidence="4 5" key="1">
    <citation type="submission" date="2024-02" db="EMBL/GenBank/DDBJ databases">
        <title>De novo assembly and annotation of 12 fungi associated with fruit tree decline syndrome in Ontario, Canada.</title>
        <authorList>
            <person name="Sulman M."/>
            <person name="Ellouze W."/>
            <person name="Ilyukhin E."/>
        </authorList>
    </citation>
    <scope>NUCLEOTIDE SEQUENCE [LARGE SCALE GENOMIC DNA]</scope>
    <source>
        <strain evidence="4 5">M1-105</strain>
    </source>
</reference>
<dbReference type="SUPFAM" id="SSF51556">
    <property type="entry name" value="Metallo-dependent hydrolases"/>
    <property type="match status" value="1"/>
</dbReference>
<sequence length="517" mass="56996">MYLSQSPLLIPKSIEKMAIELPVDTKDPEAITYRRRLALRQAVWSLFSLSFRFIVLPLFAFLALWGYLNQREISVVCQKHLPPAYAEPELHTQSGVAVQPGSTCSEQDCSSAEYRARKILRGYPLIDGHNDLMLIVRKLYRDYIYAGDFASKFENGGLEYHTDIPRLQKGMSSGSFWVAWVTCPASGTDFSDETYDPVVKATLEQLDLFHRLGDRFPEYFTPTLDSESALRAYNEGRFISPLSIEGLHQIGNSIPTLRTFYDLGVRYATLTWNCHNIYADAALVVDAQSRTVAGSPYWGGLTAAGREIVLEMNRLGMMVDISHVSADTMRDVLGGAGSSRDDGDDNWTGSLAPPIFSHSSAYSICPHPRNVPDDVLQLVRARGSLVMVNFNPDFISCAAVPDPDTGIPPMYPPNATLAQVVRHVTYIGELIGYDYVGLGSDFDGIAGVPEGLEDVGKFPNLVAALLEEGVSEEDVVKIIGGNLLRVWGEVDRVAAELRKKTPPLEDGVSDFNGTDPT</sequence>
<keyword evidence="2" id="KW-0862">Zinc</keyword>
<comment type="caution">
    <text evidence="4">The sequence shown here is derived from an EMBL/GenBank/DDBJ whole genome shotgun (WGS) entry which is preliminary data.</text>
</comment>